<keyword evidence="6" id="KW-1185">Reference proteome</keyword>
<dbReference type="Gene3D" id="3.30.70.270">
    <property type="match status" value="1"/>
</dbReference>
<keyword evidence="5" id="KW-0548">Nucleotidyltransferase</keyword>
<protein>
    <recommendedName>
        <fullName evidence="1">diguanylate cyclase</fullName>
        <ecNumber evidence="1">2.7.7.65</ecNumber>
    </recommendedName>
</protein>
<reference evidence="5 6" key="1">
    <citation type="submission" date="2022-03" db="EMBL/GenBank/DDBJ databases">
        <title>Luteimonas soily sp. nov., a novel bacterium isolated from the soil.</title>
        <authorList>
            <person name="Zhang X."/>
        </authorList>
    </citation>
    <scope>NUCLEOTIDE SEQUENCE [LARGE SCALE GENOMIC DNA]</scope>
    <source>
        <strain evidence="5 6">50</strain>
    </source>
</reference>
<keyword evidence="3" id="KW-0812">Transmembrane</keyword>
<dbReference type="InterPro" id="IPR000160">
    <property type="entry name" value="GGDEF_dom"/>
</dbReference>
<dbReference type="RefSeq" id="WP_243320285.1">
    <property type="nucleotide sequence ID" value="NZ_JALGCL010000001.1"/>
</dbReference>
<proteinExistence type="predicted"/>
<dbReference type="EMBL" id="JALGCL010000001">
    <property type="protein sequence ID" value="MCJ0825258.1"/>
    <property type="molecule type" value="Genomic_DNA"/>
</dbReference>
<comment type="caution">
    <text evidence="5">The sequence shown here is derived from an EMBL/GenBank/DDBJ whole genome shotgun (WGS) entry which is preliminary data.</text>
</comment>
<evidence type="ECO:0000313" key="5">
    <source>
        <dbReference type="EMBL" id="MCJ0825258.1"/>
    </source>
</evidence>
<dbReference type="Pfam" id="PF00990">
    <property type="entry name" value="GGDEF"/>
    <property type="match status" value="1"/>
</dbReference>
<evidence type="ECO:0000256" key="1">
    <source>
        <dbReference type="ARBA" id="ARBA00012528"/>
    </source>
</evidence>
<dbReference type="SMART" id="SM00267">
    <property type="entry name" value="GGDEF"/>
    <property type="match status" value="1"/>
</dbReference>
<dbReference type="EC" id="2.7.7.65" evidence="1"/>
<evidence type="ECO:0000256" key="2">
    <source>
        <dbReference type="ARBA" id="ARBA00034247"/>
    </source>
</evidence>
<feature type="transmembrane region" description="Helical" evidence="3">
    <location>
        <begin position="35"/>
        <end position="55"/>
    </location>
</feature>
<dbReference type="SUPFAM" id="SSF55073">
    <property type="entry name" value="Nucleotide cyclase"/>
    <property type="match status" value="1"/>
</dbReference>
<organism evidence="5 6">
    <name type="scientific">Cognatiluteimonas sedimenti</name>
    <dbReference type="NCBI Taxonomy" id="2927791"/>
    <lineage>
        <taxon>Bacteria</taxon>
        <taxon>Pseudomonadati</taxon>
        <taxon>Pseudomonadota</taxon>
        <taxon>Gammaproteobacteria</taxon>
        <taxon>Lysobacterales</taxon>
        <taxon>Lysobacteraceae</taxon>
        <taxon>Cognatiluteimonas</taxon>
    </lineage>
</organism>
<feature type="transmembrane region" description="Helical" evidence="3">
    <location>
        <begin position="133"/>
        <end position="151"/>
    </location>
</feature>
<sequence>MRADFRLAVLTLLCGSALLGVLPFVWFRFSQGQSAAGIVDLGISVVLLGVIVHAWRGGNIDTASRACVLATAAGCIAVTWLAGMAGVLWTYPLVLGTCVLLGRGLAIALASVSIAAIATVAVHTGVLLPGSPVVMFVATSVLAGVLSLLFAERARMQHAKLEDLAARDALTGALNRRAMNRELQLAVEANQRHATAFGLAILDIDHFKRVNDSHGHEAGDQVLVDLVALLQGAVRKLDQVYRMGGEEFVVLFTAVDAPALPGLCEGLRARIEAQLHGGDDPITVSIGCAMLQRGEDSGSWLARADAALYRAKRAGRNRVEQATAGAPAQPA</sequence>
<name>A0ABT0A2Q4_9GAMM</name>
<evidence type="ECO:0000259" key="4">
    <source>
        <dbReference type="PROSITE" id="PS50887"/>
    </source>
</evidence>
<gene>
    <name evidence="5" type="ORF">MQC88_04675</name>
</gene>
<dbReference type="NCBIfam" id="TIGR00254">
    <property type="entry name" value="GGDEF"/>
    <property type="match status" value="1"/>
</dbReference>
<dbReference type="PROSITE" id="PS50887">
    <property type="entry name" value="GGDEF"/>
    <property type="match status" value="1"/>
</dbReference>
<dbReference type="CDD" id="cd01949">
    <property type="entry name" value="GGDEF"/>
    <property type="match status" value="1"/>
</dbReference>
<evidence type="ECO:0000313" key="6">
    <source>
        <dbReference type="Proteomes" id="UP001165423"/>
    </source>
</evidence>
<keyword evidence="3" id="KW-1133">Transmembrane helix</keyword>
<dbReference type="PANTHER" id="PTHR45138">
    <property type="entry name" value="REGULATORY COMPONENTS OF SENSORY TRANSDUCTION SYSTEM"/>
    <property type="match status" value="1"/>
</dbReference>
<feature type="domain" description="GGDEF" evidence="4">
    <location>
        <begin position="195"/>
        <end position="324"/>
    </location>
</feature>
<accession>A0ABT0A2Q4</accession>
<comment type="catalytic activity">
    <reaction evidence="2">
        <text>2 GTP = 3',3'-c-di-GMP + 2 diphosphate</text>
        <dbReference type="Rhea" id="RHEA:24898"/>
        <dbReference type="ChEBI" id="CHEBI:33019"/>
        <dbReference type="ChEBI" id="CHEBI:37565"/>
        <dbReference type="ChEBI" id="CHEBI:58805"/>
        <dbReference type="EC" id="2.7.7.65"/>
    </reaction>
</comment>
<dbReference type="InterPro" id="IPR050469">
    <property type="entry name" value="Diguanylate_Cyclase"/>
</dbReference>
<evidence type="ECO:0000256" key="3">
    <source>
        <dbReference type="SAM" id="Phobius"/>
    </source>
</evidence>
<dbReference type="Proteomes" id="UP001165423">
    <property type="component" value="Unassembled WGS sequence"/>
</dbReference>
<feature type="transmembrane region" description="Helical" evidence="3">
    <location>
        <begin position="7"/>
        <end position="29"/>
    </location>
</feature>
<feature type="transmembrane region" description="Helical" evidence="3">
    <location>
        <begin position="101"/>
        <end position="121"/>
    </location>
</feature>
<dbReference type="InterPro" id="IPR043128">
    <property type="entry name" value="Rev_trsase/Diguanyl_cyclase"/>
</dbReference>
<dbReference type="PANTHER" id="PTHR45138:SF9">
    <property type="entry name" value="DIGUANYLATE CYCLASE DGCM-RELATED"/>
    <property type="match status" value="1"/>
</dbReference>
<keyword evidence="5" id="KW-0808">Transferase</keyword>
<dbReference type="InterPro" id="IPR029787">
    <property type="entry name" value="Nucleotide_cyclase"/>
</dbReference>
<keyword evidence="3" id="KW-0472">Membrane</keyword>
<dbReference type="GO" id="GO:0052621">
    <property type="term" value="F:diguanylate cyclase activity"/>
    <property type="evidence" value="ECO:0007669"/>
    <property type="project" value="UniProtKB-EC"/>
</dbReference>
<feature type="transmembrane region" description="Helical" evidence="3">
    <location>
        <begin position="67"/>
        <end position="89"/>
    </location>
</feature>